<dbReference type="EMBL" id="MU393524">
    <property type="protein sequence ID" value="KAI4862516.1"/>
    <property type="molecule type" value="Genomic_DNA"/>
</dbReference>
<keyword evidence="1" id="KW-0489">Methyltransferase</keyword>
<dbReference type="Proteomes" id="UP001497700">
    <property type="component" value="Unassembled WGS sequence"/>
</dbReference>
<proteinExistence type="predicted"/>
<protein>
    <submittedName>
        <fullName evidence="1">S-adenosyl-L-methionine-dependent methyltransferase</fullName>
    </submittedName>
</protein>
<evidence type="ECO:0000313" key="2">
    <source>
        <dbReference type="Proteomes" id="UP001497700"/>
    </source>
</evidence>
<organism evidence="1 2">
    <name type="scientific">Hypoxylon rubiginosum</name>
    <dbReference type="NCBI Taxonomy" id="110542"/>
    <lineage>
        <taxon>Eukaryota</taxon>
        <taxon>Fungi</taxon>
        <taxon>Dikarya</taxon>
        <taxon>Ascomycota</taxon>
        <taxon>Pezizomycotina</taxon>
        <taxon>Sordariomycetes</taxon>
        <taxon>Xylariomycetidae</taxon>
        <taxon>Xylariales</taxon>
        <taxon>Hypoxylaceae</taxon>
        <taxon>Hypoxylon</taxon>
    </lineage>
</organism>
<keyword evidence="1" id="KW-0808">Transferase</keyword>
<reference evidence="1 2" key="1">
    <citation type="journal article" date="2022" name="New Phytol.">
        <title>Ecological generalism drives hyperdiversity of secondary metabolite gene clusters in xylarialean endophytes.</title>
        <authorList>
            <person name="Franco M.E.E."/>
            <person name="Wisecaver J.H."/>
            <person name="Arnold A.E."/>
            <person name="Ju Y.M."/>
            <person name="Slot J.C."/>
            <person name="Ahrendt S."/>
            <person name="Moore L.P."/>
            <person name="Eastman K.E."/>
            <person name="Scott K."/>
            <person name="Konkel Z."/>
            <person name="Mondo S.J."/>
            <person name="Kuo A."/>
            <person name="Hayes R.D."/>
            <person name="Haridas S."/>
            <person name="Andreopoulos B."/>
            <person name="Riley R."/>
            <person name="LaButti K."/>
            <person name="Pangilinan J."/>
            <person name="Lipzen A."/>
            <person name="Amirebrahimi M."/>
            <person name="Yan J."/>
            <person name="Adam C."/>
            <person name="Keymanesh K."/>
            <person name="Ng V."/>
            <person name="Louie K."/>
            <person name="Northen T."/>
            <person name="Drula E."/>
            <person name="Henrissat B."/>
            <person name="Hsieh H.M."/>
            <person name="Youens-Clark K."/>
            <person name="Lutzoni F."/>
            <person name="Miadlikowska J."/>
            <person name="Eastwood D.C."/>
            <person name="Hamelin R.C."/>
            <person name="Grigoriev I.V."/>
            <person name="U'Ren J.M."/>
        </authorList>
    </citation>
    <scope>NUCLEOTIDE SEQUENCE [LARGE SCALE GENOMIC DNA]</scope>
    <source>
        <strain evidence="1 2">CBS 119005</strain>
    </source>
</reference>
<name>A0ACB9YTJ6_9PEZI</name>
<evidence type="ECO:0000313" key="1">
    <source>
        <dbReference type="EMBL" id="KAI4862516.1"/>
    </source>
</evidence>
<sequence length="490" mass="54849">MEAANLTNSPKERGRNRSLVVRPSTARATSGSARLHTPHSPRSPLYTDTFTVAHPPIHLPASPPTPRLPSAARERPPSPSPTVSQANGHFQYALSSTKSVPAGLNFNPVASEQEWPRTDPGPGGDGDDGDHEEDDTDDGFTPRQTVRRRSTRTTAGSSSSRFFRSIVYKFGRTFNRNYFLPHDKQEQERNNLQHEISVEVHDGKLHLCPVANPRRVLDIGTGTGIWAVEFAKRNPDSEVIGVDLNPVPQPAFVVPNCRFHIADADEEWKFTRPFDFIHVRSLGEPADKHRLFRTIYDNLAPGGWVEFQEWILYVQSSDRSLEGTGLQRWNKLMAEGKSYLSHPLILSMFLISGLTFDPGAKKLGRSLFYVLEYKSLLQRTGFQNIVELKYAVPTNTWPPGRQSQKIGALQRTNVLQVIEVFSFGVFSHGLGWSREALDKLLAEARKDIENTRIHSYSTLMTIYCQKPQSSPAASFDTSGTSPKQQRSSMS</sequence>
<accession>A0ACB9YTJ6</accession>
<comment type="caution">
    <text evidence="1">The sequence shown here is derived from an EMBL/GenBank/DDBJ whole genome shotgun (WGS) entry which is preliminary data.</text>
</comment>
<keyword evidence="2" id="KW-1185">Reference proteome</keyword>
<gene>
    <name evidence="1" type="ORF">F4820DRAFT_21400</name>
</gene>